<dbReference type="InterPro" id="IPR046281">
    <property type="entry name" value="DUF6318"/>
</dbReference>
<evidence type="ECO:0000259" key="2">
    <source>
        <dbReference type="Pfam" id="PF19843"/>
    </source>
</evidence>
<evidence type="ECO:0000313" key="4">
    <source>
        <dbReference type="Proteomes" id="UP000292685"/>
    </source>
</evidence>
<proteinExistence type="predicted"/>
<feature type="domain" description="DUF6318" evidence="2">
    <location>
        <begin position="31"/>
        <end position="180"/>
    </location>
</feature>
<dbReference type="Proteomes" id="UP000292685">
    <property type="component" value="Unassembled WGS sequence"/>
</dbReference>
<gene>
    <name evidence="3" type="ORF">EV380_0417</name>
</gene>
<evidence type="ECO:0000313" key="3">
    <source>
        <dbReference type="EMBL" id="RZU60866.1"/>
    </source>
</evidence>
<name>A0A4V2G9L8_9MICC</name>
<accession>A0A4V2G9L8</accession>
<dbReference type="AlphaFoldDB" id="A0A4V2G9L8"/>
<organism evidence="3 4">
    <name type="scientific">Zhihengliuella halotolerans</name>
    <dbReference type="NCBI Taxonomy" id="370736"/>
    <lineage>
        <taxon>Bacteria</taxon>
        <taxon>Bacillati</taxon>
        <taxon>Actinomycetota</taxon>
        <taxon>Actinomycetes</taxon>
        <taxon>Micrococcales</taxon>
        <taxon>Micrococcaceae</taxon>
        <taxon>Zhihengliuella</taxon>
    </lineage>
</organism>
<reference evidence="3 4" key="1">
    <citation type="submission" date="2019-02" db="EMBL/GenBank/DDBJ databases">
        <title>Sequencing the genomes of 1000 actinobacteria strains.</title>
        <authorList>
            <person name="Klenk H.-P."/>
        </authorList>
    </citation>
    <scope>NUCLEOTIDE SEQUENCE [LARGE SCALE GENOMIC DNA]</scope>
    <source>
        <strain evidence="3 4">DSM 17364</strain>
    </source>
</reference>
<feature type="region of interest" description="Disordered" evidence="1">
    <location>
        <begin position="1"/>
        <end position="45"/>
    </location>
</feature>
<keyword evidence="4" id="KW-1185">Reference proteome</keyword>
<sequence>MAGCSGTTPEPSESPSPTSAAPTSSAPPTPKPATSTSPAENLEPPQMPELATEFSVAGFEAFVEYWFDAHNYALATGDVELMMDVSDDRCVYCLNHELGIKEIYEADGWIDGGDVVPSSFFTNMAELEGGLYQGNFTLKQMKGTVYTAEGDVDESQVFDPDDYDYEMRAYHDGDGWVASKIDLWEQPDD</sequence>
<dbReference type="EMBL" id="SHLA01000001">
    <property type="protein sequence ID" value="RZU60866.1"/>
    <property type="molecule type" value="Genomic_DNA"/>
</dbReference>
<dbReference type="Pfam" id="PF19843">
    <property type="entry name" value="DUF6318"/>
    <property type="match status" value="1"/>
</dbReference>
<protein>
    <recommendedName>
        <fullName evidence="2">DUF6318 domain-containing protein</fullName>
    </recommendedName>
</protein>
<feature type="compositionally biased region" description="Low complexity" evidence="1">
    <location>
        <begin position="7"/>
        <end position="24"/>
    </location>
</feature>
<evidence type="ECO:0000256" key="1">
    <source>
        <dbReference type="SAM" id="MobiDB-lite"/>
    </source>
</evidence>
<comment type="caution">
    <text evidence="3">The sequence shown here is derived from an EMBL/GenBank/DDBJ whole genome shotgun (WGS) entry which is preliminary data.</text>
</comment>